<feature type="transmembrane region" description="Helical" evidence="6">
    <location>
        <begin position="55"/>
        <end position="73"/>
    </location>
</feature>
<proteinExistence type="inferred from homology"/>
<keyword evidence="8" id="KW-1185">Reference proteome</keyword>
<evidence type="ECO:0000256" key="6">
    <source>
        <dbReference type="HAMAP-Rule" id="MF_02079"/>
    </source>
</evidence>
<feature type="transmembrane region" description="Helical" evidence="6">
    <location>
        <begin position="25"/>
        <end position="43"/>
    </location>
</feature>
<keyword evidence="6" id="KW-0328">Glycosyltransferase</keyword>
<dbReference type="InterPro" id="IPR011923">
    <property type="entry name" value="RodA/MrdB"/>
</dbReference>
<comment type="pathway">
    <text evidence="6">Cell wall biogenesis; peptidoglycan biosynthesis.</text>
</comment>
<evidence type="ECO:0000313" key="8">
    <source>
        <dbReference type="Proteomes" id="UP000217895"/>
    </source>
</evidence>
<keyword evidence="2 6" id="KW-0812">Transmembrane</keyword>
<protein>
    <recommendedName>
        <fullName evidence="6">Peptidoglycan glycosyltransferase RodA</fullName>
        <shortName evidence="6">PGT</shortName>
        <ecNumber evidence="6">2.4.99.28</ecNumber>
    </recommendedName>
    <alternativeName>
        <fullName evidence="6">Cell elongation protein RodA</fullName>
    </alternativeName>
    <alternativeName>
        <fullName evidence="6">Cell wall polymerase</fullName>
    </alternativeName>
    <alternativeName>
        <fullName evidence="6">Peptidoglycan polymerase</fullName>
        <shortName evidence="6">PG polymerase</shortName>
    </alternativeName>
</protein>
<evidence type="ECO:0000256" key="1">
    <source>
        <dbReference type="ARBA" id="ARBA00004141"/>
    </source>
</evidence>
<organism evidence="7 8">
    <name type="scientific">Leptolyngbya boryana NIES-2135</name>
    <dbReference type="NCBI Taxonomy" id="1973484"/>
    <lineage>
        <taxon>Bacteria</taxon>
        <taxon>Bacillati</taxon>
        <taxon>Cyanobacteriota</taxon>
        <taxon>Cyanophyceae</taxon>
        <taxon>Leptolyngbyales</taxon>
        <taxon>Leptolyngbyaceae</taxon>
        <taxon>Leptolyngbya group</taxon>
        <taxon>Leptolyngbya</taxon>
    </lineage>
</organism>
<dbReference type="PANTHER" id="PTHR30474:SF1">
    <property type="entry name" value="PEPTIDOGLYCAN GLYCOSYLTRANSFERASE MRDB"/>
    <property type="match status" value="1"/>
</dbReference>
<feature type="transmembrane region" description="Helical" evidence="6">
    <location>
        <begin position="216"/>
        <end position="234"/>
    </location>
</feature>
<keyword evidence="6" id="KW-1003">Cell membrane</keyword>
<feature type="transmembrane region" description="Helical" evidence="6">
    <location>
        <begin position="85"/>
        <end position="103"/>
    </location>
</feature>
<keyword evidence="5 6" id="KW-0472">Membrane</keyword>
<dbReference type="GO" id="GO:0008955">
    <property type="term" value="F:peptidoglycan glycosyltransferase activity"/>
    <property type="evidence" value="ECO:0007669"/>
    <property type="project" value="UniProtKB-UniRule"/>
</dbReference>
<dbReference type="Proteomes" id="UP000217895">
    <property type="component" value="Chromosome"/>
</dbReference>
<keyword evidence="4 6" id="KW-1133">Transmembrane helix</keyword>
<feature type="transmembrane region" description="Helical" evidence="6">
    <location>
        <begin position="162"/>
        <end position="184"/>
    </location>
</feature>
<dbReference type="GO" id="GO:0071555">
    <property type="term" value="P:cell wall organization"/>
    <property type="evidence" value="ECO:0007669"/>
    <property type="project" value="UniProtKB-KW"/>
</dbReference>
<evidence type="ECO:0000256" key="4">
    <source>
        <dbReference type="ARBA" id="ARBA00022989"/>
    </source>
</evidence>
<feature type="transmembrane region" description="Helical" evidence="6">
    <location>
        <begin position="332"/>
        <end position="353"/>
    </location>
</feature>
<reference evidence="7 8" key="1">
    <citation type="submission" date="2017-06" db="EMBL/GenBank/DDBJ databases">
        <title>Genome sequencing of cyanobaciteial culture collection at National Institute for Environmental Studies (NIES).</title>
        <authorList>
            <person name="Hirose Y."/>
            <person name="Shimura Y."/>
            <person name="Fujisawa T."/>
            <person name="Nakamura Y."/>
            <person name="Kawachi M."/>
        </authorList>
    </citation>
    <scope>NUCLEOTIDE SEQUENCE [LARGE SCALE GENOMIC DNA]</scope>
    <source>
        <strain evidence="7 8">NIES-2135</strain>
    </source>
</reference>
<keyword evidence="6" id="KW-0961">Cell wall biogenesis/degradation</keyword>
<dbReference type="UniPathway" id="UPA00219"/>
<evidence type="ECO:0000256" key="3">
    <source>
        <dbReference type="ARBA" id="ARBA00022960"/>
    </source>
</evidence>
<dbReference type="InterPro" id="IPR001182">
    <property type="entry name" value="FtsW/RodA"/>
</dbReference>
<comment type="subcellular location">
    <subcellularLocation>
        <location evidence="6">Cell membrane</location>
        <topology evidence="6">Multi-pass membrane protein</topology>
    </subcellularLocation>
    <subcellularLocation>
        <location evidence="1">Membrane</location>
        <topology evidence="1">Multi-pass membrane protein</topology>
    </subcellularLocation>
</comment>
<comment type="similarity">
    <text evidence="6">Belongs to the SEDS family. MrdB/RodA subfamily.</text>
</comment>
<dbReference type="AlphaFoldDB" id="A0A1Z4JC75"/>
<feature type="transmembrane region" description="Helical" evidence="6">
    <location>
        <begin position="191"/>
        <end position="210"/>
    </location>
</feature>
<dbReference type="GO" id="GO:0008360">
    <property type="term" value="P:regulation of cell shape"/>
    <property type="evidence" value="ECO:0007669"/>
    <property type="project" value="UniProtKB-KW"/>
</dbReference>
<keyword evidence="6" id="KW-0808">Transferase</keyword>
<feature type="transmembrane region" description="Helical" evidence="6">
    <location>
        <begin position="398"/>
        <end position="420"/>
    </location>
</feature>
<dbReference type="GO" id="GO:0051301">
    <property type="term" value="P:cell division"/>
    <property type="evidence" value="ECO:0007669"/>
    <property type="project" value="InterPro"/>
</dbReference>
<feature type="transmembrane region" description="Helical" evidence="6">
    <location>
        <begin position="365"/>
        <end position="386"/>
    </location>
</feature>
<comment type="catalytic activity">
    <reaction evidence="6">
        <text>[GlcNAc-(1-&gt;4)-Mur2Ac(oyl-L-Ala-gamma-D-Glu-L-Lys-D-Ala-D-Ala)](n)-di-trans,octa-cis-undecaprenyl diphosphate + beta-D-GlcNAc-(1-&gt;4)-Mur2Ac(oyl-L-Ala-gamma-D-Glu-L-Lys-D-Ala-D-Ala)-di-trans,octa-cis-undecaprenyl diphosphate = [GlcNAc-(1-&gt;4)-Mur2Ac(oyl-L-Ala-gamma-D-Glu-L-Lys-D-Ala-D-Ala)](n+1)-di-trans,octa-cis-undecaprenyl diphosphate + di-trans,octa-cis-undecaprenyl diphosphate + H(+)</text>
        <dbReference type="Rhea" id="RHEA:23708"/>
        <dbReference type="Rhea" id="RHEA-COMP:9602"/>
        <dbReference type="Rhea" id="RHEA-COMP:9603"/>
        <dbReference type="ChEBI" id="CHEBI:15378"/>
        <dbReference type="ChEBI" id="CHEBI:58405"/>
        <dbReference type="ChEBI" id="CHEBI:60033"/>
        <dbReference type="ChEBI" id="CHEBI:78435"/>
        <dbReference type="EC" id="2.4.99.28"/>
    </reaction>
</comment>
<evidence type="ECO:0000313" key="7">
    <source>
        <dbReference type="EMBL" id="BAY54405.1"/>
    </source>
</evidence>
<name>A0A1Z4JC75_LEPBY</name>
<accession>A0A1Z4JC75</accession>
<dbReference type="Pfam" id="PF01098">
    <property type="entry name" value="FTSW_RODA_SPOVE"/>
    <property type="match status" value="1"/>
</dbReference>
<dbReference type="EC" id="2.4.99.28" evidence="6"/>
<comment type="function">
    <text evidence="6">Peptidoglycan polymerase that is essential for cell wall elongation.</text>
</comment>
<dbReference type="EMBL" id="AP018203">
    <property type="protein sequence ID" value="BAY54405.1"/>
    <property type="molecule type" value="Genomic_DNA"/>
</dbReference>
<dbReference type="GO" id="GO:0032153">
    <property type="term" value="C:cell division site"/>
    <property type="evidence" value="ECO:0007669"/>
    <property type="project" value="TreeGrafter"/>
</dbReference>
<dbReference type="GO" id="GO:0015648">
    <property type="term" value="F:lipid-linked peptidoglycan transporter activity"/>
    <property type="evidence" value="ECO:0007669"/>
    <property type="project" value="TreeGrafter"/>
</dbReference>
<feature type="transmembrane region" description="Helical" evidence="6">
    <location>
        <begin position="241"/>
        <end position="262"/>
    </location>
</feature>
<evidence type="ECO:0000256" key="5">
    <source>
        <dbReference type="ARBA" id="ARBA00023136"/>
    </source>
</evidence>
<dbReference type="GO" id="GO:0005886">
    <property type="term" value="C:plasma membrane"/>
    <property type="evidence" value="ECO:0007669"/>
    <property type="project" value="UniProtKB-SubCell"/>
</dbReference>
<gene>
    <name evidence="6" type="primary">rodA</name>
    <name evidence="7" type="ORF">NIES2135_12220</name>
</gene>
<dbReference type="NCBIfam" id="NF037961">
    <property type="entry name" value="RodA_shape"/>
    <property type="match status" value="1"/>
</dbReference>
<dbReference type="NCBIfam" id="TIGR02210">
    <property type="entry name" value="rodA_shape"/>
    <property type="match status" value="1"/>
</dbReference>
<dbReference type="PANTHER" id="PTHR30474">
    <property type="entry name" value="CELL CYCLE PROTEIN"/>
    <property type="match status" value="1"/>
</dbReference>
<evidence type="ECO:0000256" key="2">
    <source>
        <dbReference type="ARBA" id="ARBA00022692"/>
    </source>
</evidence>
<sequence length="428" mass="46997">MFRKKKSPIPSTLRPWLQPWQDMDWFLLGAVLALTILGGLMIHSVQLNHTERRDWMFHALIGSVGTCLIFVISRLRYDALLAWKWWIYGLTNVALLLVMVVGVEEKGAQRWLNVFGFGIQPSEFAKLGAIITLAAILHQRSASTLPQMLKVLAIAALPWALIFLQPNLGTSLVFGAITFGILYWGNANPGWLLLLISPVISAILFTTLVAKGAIGIVGLGLWIAFVGVVAWRTLPWKTYGILVPVVINTVAGGLGQVLWQFVLHDYQKARILTLIDPDQDPQGAGYHVIQSRIAIGAGETFGRGLFHGTQTQLEFVPEQHTDFIFTAIGEELGFVGSIFVLGAYLLICYRLLIIAQSAKDEFGSLIAVGVFSMIIFQVSINIGMTINLAPVTGIPLPWLSHGNAALLMNFLAIGLVESVANSRQKSKF</sequence>
<dbReference type="HAMAP" id="MF_02079">
    <property type="entry name" value="PGT_RodA"/>
    <property type="match status" value="1"/>
</dbReference>
<dbReference type="GO" id="GO:0009252">
    <property type="term" value="P:peptidoglycan biosynthetic process"/>
    <property type="evidence" value="ECO:0007669"/>
    <property type="project" value="UniProtKB-UniRule"/>
</dbReference>
<keyword evidence="6" id="KW-0573">Peptidoglycan synthesis</keyword>
<keyword evidence="3 6" id="KW-0133">Cell shape</keyword>